<keyword evidence="1" id="KW-0442">Lipid degradation</keyword>
<dbReference type="VEuPathDB" id="PlasmoDB:PKNH_0924500"/>
<dbReference type="Gene3D" id="3.40.50.1820">
    <property type="entry name" value="alpha/beta hydrolase"/>
    <property type="match status" value="2"/>
</dbReference>
<name>A0A1Y3DNU3_PLAKN</name>
<dbReference type="InterPro" id="IPR006693">
    <property type="entry name" value="AB_hydrolase_lipase"/>
</dbReference>
<dbReference type="PANTHER" id="PTHR11005">
    <property type="entry name" value="LYSOSOMAL ACID LIPASE-RELATED"/>
    <property type="match status" value="1"/>
</dbReference>
<dbReference type="GO" id="GO:0016787">
    <property type="term" value="F:hydrolase activity"/>
    <property type="evidence" value="ECO:0007669"/>
    <property type="project" value="UniProtKB-KW"/>
</dbReference>
<dbReference type="AlphaFoldDB" id="A0A1Y3DNU3"/>
<organism evidence="6 7">
    <name type="scientific">Plasmodium knowlesi</name>
    <dbReference type="NCBI Taxonomy" id="5850"/>
    <lineage>
        <taxon>Eukaryota</taxon>
        <taxon>Sar</taxon>
        <taxon>Alveolata</taxon>
        <taxon>Apicomplexa</taxon>
        <taxon>Aconoidasida</taxon>
        <taxon>Haemosporida</taxon>
        <taxon>Plasmodiidae</taxon>
        <taxon>Plasmodium</taxon>
        <taxon>Plasmodium (Plasmodium)</taxon>
    </lineage>
</organism>
<evidence type="ECO:0000256" key="2">
    <source>
        <dbReference type="ARBA" id="ARBA00023098"/>
    </source>
</evidence>
<proteinExistence type="predicted"/>
<dbReference type="Pfam" id="PF00561">
    <property type="entry name" value="Abhydrolase_1"/>
    <property type="match status" value="1"/>
</dbReference>
<evidence type="ECO:0000256" key="3">
    <source>
        <dbReference type="SAM" id="MobiDB-lite"/>
    </source>
</evidence>
<evidence type="ECO:0000259" key="5">
    <source>
        <dbReference type="Pfam" id="PF04083"/>
    </source>
</evidence>
<evidence type="ECO:0000256" key="1">
    <source>
        <dbReference type="ARBA" id="ARBA00022963"/>
    </source>
</evidence>
<dbReference type="InterPro" id="IPR029058">
    <property type="entry name" value="AB_hydrolase_fold"/>
</dbReference>
<reference evidence="6 7" key="1">
    <citation type="submission" date="2017-05" db="EMBL/GenBank/DDBJ databases">
        <title>PacBio assembly of a Plasmodium knowlesi genome sequence with Hi-C correction and manual annotation of the SICAvar gene family.</title>
        <authorList>
            <person name="Lapp S.A."/>
            <person name="Geraldo J.A."/>
            <person name="Chien J.-T."/>
            <person name="Ay F."/>
            <person name="Pakala S.B."/>
            <person name="Batugedara G."/>
            <person name="Humphrey J.C."/>
            <person name="Debarry J.D."/>
            <person name="Le Roch K.G."/>
            <person name="Galinski M.R."/>
            <person name="Kissinger J.C."/>
        </authorList>
    </citation>
    <scope>NUCLEOTIDE SEQUENCE [LARGE SCALE GENOMIC DNA]</scope>
    <source>
        <strain evidence="7">Malayan Strain Pk1 (A+)</strain>
    </source>
</reference>
<evidence type="ECO:0000259" key="4">
    <source>
        <dbReference type="Pfam" id="PF00561"/>
    </source>
</evidence>
<dbReference type="OMA" id="NWTFEDM"/>
<dbReference type="EMBL" id="NETL01000026">
    <property type="protein sequence ID" value="OTN64898.1"/>
    <property type="molecule type" value="Genomic_DNA"/>
</dbReference>
<feature type="compositionally biased region" description="Basic and acidic residues" evidence="3">
    <location>
        <begin position="49"/>
        <end position="64"/>
    </location>
</feature>
<feature type="domain" description="AB hydrolase-1" evidence="4">
    <location>
        <begin position="360"/>
        <end position="579"/>
    </location>
</feature>
<dbReference type="OrthoDB" id="8040642at2759"/>
<dbReference type="InterPro" id="IPR000073">
    <property type="entry name" value="AB_hydrolase_1"/>
</dbReference>
<feature type="compositionally biased region" description="Polar residues" evidence="3">
    <location>
        <begin position="66"/>
        <end position="75"/>
    </location>
</feature>
<dbReference type="VEuPathDB" id="PlasmoDB:PKA1H_090030500"/>
<gene>
    <name evidence="6" type="ORF">PKNOH_S120143500</name>
</gene>
<protein>
    <submittedName>
        <fullName evidence="6">Putative Steryl ester hydrolase</fullName>
    </submittedName>
</protein>
<dbReference type="VEuPathDB" id="PlasmoDB:PKNOH_S120143500"/>
<keyword evidence="6" id="KW-0378">Hydrolase</keyword>
<dbReference type="eggNOG" id="KOG2624">
    <property type="taxonomic scope" value="Eukaryota"/>
</dbReference>
<feature type="region of interest" description="Disordered" evidence="3">
    <location>
        <begin position="43"/>
        <end position="80"/>
    </location>
</feature>
<keyword evidence="2" id="KW-0443">Lipid metabolism</keyword>
<feature type="domain" description="Partial AB-hydrolase lipase" evidence="5">
    <location>
        <begin position="115"/>
        <end position="168"/>
    </location>
</feature>
<dbReference type="Pfam" id="PF04083">
    <property type="entry name" value="Abhydro_lipase"/>
    <property type="match status" value="1"/>
</dbReference>
<accession>A0A1Y3DNU3</accession>
<evidence type="ECO:0000313" key="6">
    <source>
        <dbReference type="EMBL" id="OTN64898.1"/>
    </source>
</evidence>
<dbReference type="Proteomes" id="UP000195012">
    <property type="component" value="Unassembled WGS sequence"/>
</dbReference>
<evidence type="ECO:0000313" key="7">
    <source>
        <dbReference type="Proteomes" id="UP000195012"/>
    </source>
</evidence>
<dbReference type="SUPFAM" id="SSF53474">
    <property type="entry name" value="alpha/beta-Hydrolases"/>
    <property type="match status" value="1"/>
</dbReference>
<dbReference type="GO" id="GO:0016042">
    <property type="term" value="P:lipid catabolic process"/>
    <property type="evidence" value="ECO:0007669"/>
    <property type="project" value="UniProtKB-KW"/>
</dbReference>
<comment type="caution">
    <text evidence="6">The sequence shown here is derived from an EMBL/GenBank/DDBJ whole genome shotgun (WGS) entry which is preliminary data.</text>
</comment>
<feature type="region of interest" description="Disordered" evidence="3">
    <location>
        <begin position="225"/>
        <end position="276"/>
    </location>
</feature>
<sequence length="610" mass="69843">MSGYLLSNVSSGLGSMWPVWAELKVNHMPRSLAYRDANANNIDEGDGDYAGKDDSSSCSPRDDTCSNENQSNNQNDAKEEKPTLECSPCKFWKGRKKNNNLDSMEELLFKLTNGKFKAEKHHVYTADGYRLNLYRIVNTNEKENLSKKKEVFCLNHGLFESSISYTCKGYESLAFQIFANDYDVWISNNRGNAFTKFVGKNYALKKLRERYSLQDLKDMGVDVSEEMDSNLSTDEGTEGEQQQQQHQNNDKDGDLVYGTEEGANPQGPFGESSDCDSKMVHSFPYVPRELENGDATEVASEMTTEKTAEKIAEMTTEVETENAAKGEDEEEVEELVNLNKKKEGLHDMDDDDVNKQNEPEINNWTFEDMGTKDLPPIIKYIREKTQREKIVYVGFSQGSIQLLVSCCLNDYVNRSIKRTYLLSLPIILKTKGEMLMSVRMLLAISRWNKAVVGSKEFLQKVLPEKICNSLIINSADLLTRNVFKFFTDNVDDSYKRIYYRHTPSGTTSRENLRKWLTCPNHEPVSEAIDKYAYKCSFPITLVYGINDCLVDAERSIEYMKKKFTKNDLKIITKPEWSHIDPILTDNENIVLSCILEDMKREEEEKKQEGM</sequence>